<dbReference type="HOGENOM" id="CLU_2278096_0_0_1"/>
<sequence length="102" mass="11041">MRFYVPVLLIAVGTQANGALPFPPDLTALLNLLVTETKCPFKCFIDAGNDIKSCESGIVNAFCSSLADIKTGTAACLQDKCNASDDIVKFMHMFFDQIACKE</sequence>
<dbReference type="OrthoDB" id="10473656at2759"/>
<protein>
    <recommendedName>
        <fullName evidence="4">Extracellular membrane protein, CFEM domain protein</fullName>
    </recommendedName>
</protein>
<keyword evidence="3" id="KW-1185">Reference proteome</keyword>
<name>A0A0B2WUF5_METAS</name>
<keyword evidence="1" id="KW-0732">Signal</keyword>
<evidence type="ECO:0008006" key="4">
    <source>
        <dbReference type="Google" id="ProtNLM"/>
    </source>
</evidence>
<dbReference type="Proteomes" id="UP000030816">
    <property type="component" value="Unassembled WGS sequence"/>
</dbReference>
<dbReference type="AlphaFoldDB" id="A0A0B2WUF5"/>
<organism evidence="2 3">
    <name type="scientific">Metarhizium album (strain ARSEF 1941)</name>
    <dbReference type="NCBI Taxonomy" id="1081103"/>
    <lineage>
        <taxon>Eukaryota</taxon>
        <taxon>Fungi</taxon>
        <taxon>Dikarya</taxon>
        <taxon>Ascomycota</taxon>
        <taxon>Pezizomycotina</taxon>
        <taxon>Sordariomycetes</taxon>
        <taxon>Hypocreomycetidae</taxon>
        <taxon>Hypocreales</taxon>
        <taxon>Clavicipitaceae</taxon>
        <taxon>Metarhizium</taxon>
    </lineage>
</organism>
<accession>A0A0B2WUF5</accession>
<feature type="chain" id="PRO_5002081599" description="Extracellular membrane protein, CFEM domain protein" evidence="1">
    <location>
        <begin position="19"/>
        <end position="102"/>
    </location>
</feature>
<gene>
    <name evidence="2" type="ORF">MAM_05221</name>
</gene>
<evidence type="ECO:0000256" key="1">
    <source>
        <dbReference type="SAM" id="SignalP"/>
    </source>
</evidence>
<proteinExistence type="predicted"/>
<evidence type="ECO:0000313" key="2">
    <source>
        <dbReference type="EMBL" id="KHN97112.1"/>
    </source>
</evidence>
<dbReference type="RefSeq" id="XP_040678178.1">
    <property type="nucleotide sequence ID" value="XM_040824019.1"/>
</dbReference>
<dbReference type="EMBL" id="AZHE01000012">
    <property type="protein sequence ID" value="KHN97112.1"/>
    <property type="molecule type" value="Genomic_DNA"/>
</dbReference>
<feature type="signal peptide" evidence="1">
    <location>
        <begin position="1"/>
        <end position="18"/>
    </location>
</feature>
<reference evidence="2 3" key="1">
    <citation type="journal article" date="2014" name="Proc. Natl. Acad. Sci. U.S.A.">
        <title>Trajectory and genomic determinants of fungal-pathogen speciation and host adaptation.</title>
        <authorList>
            <person name="Hu X."/>
            <person name="Xiao G."/>
            <person name="Zheng P."/>
            <person name="Shang Y."/>
            <person name="Su Y."/>
            <person name="Zhang X."/>
            <person name="Liu X."/>
            <person name="Zhan S."/>
            <person name="St Leger R.J."/>
            <person name="Wang C."/>
        </authorList>
    </citation>
    <scope>NUCLEOTIDE SEQUENCE [LARGE SCALE GENOMIC DNA]</scope>
    <source>
        <strain evidence="2 3">ARSEF 1941</strain>
    </source>
</reference>
<evidence type="ECO:0000313" key="3">
    <source>
        <dbReference type="Proteomes" id="UP000030816"/>
    </source>
</evidence>
<comment type="caution">
    <text evidence="2">The sequence shown here is derived from an EMBL/GenBank/DDBJ whole genome shotgun (WGS) entry which is preliminary data.</text>
</comment>
<dbReference type="GeneID" id="63739676"/>